<dbReference type="EMBL" id="CAADEY010000122">
    <property type="protein sequence ID" value="VFJ64811.1"/>
    <property type="molecule type" value="Genomic_DNA"/>
</dbReference>
<accession>A0A450TD19</accession>
<reference evidence="1" key="1">
    <citation type="submission" date="2019-02" db="EMBL/GenBank/DDBJ databases">
        <authorList>
            <person name="Gruber-Vodicka R. H."/>
            <person name="Seah K. B. B."/>
        </authorList>
    </citation>
    <scope>NUCLEOTIDE SEQUENCE</scope>
    <source>
        <strain evidence="1">BECK_DK161</strain>
    </source>
</reference>
<organism evidence="1">
    <name type="scientific">Candidatus Kentrum sp. DK</name>
    <dbReference type="NCBI Taxonomy" id="2126562"/>
    <lineage>
        <taxon>Bacteria</taxon>
        <taxon>Pseudomonadati</taxon>
        <taxon>Pseudomonadota</taxon>
        <taxon>Gammaproteobacteria</taxon>
        <taxon>Candidatus Kentrum</taxon>
    </lineage>
</organism>
<evidence type="ECO:0000313" key="1">
    <source>
        <dbReference type="EMBL" id="VFJ64811.1"/>
    </source>
</evidence>
<proteinExistence type="predicted"/>
<name>A0A450TD19_9GAMM</name>
<dbReference type="AlphaFoldDB" id="A0A450TD19"/>
<protein>
    <submittedName>
        <fullName evidence="1">Uncharacterized protein</fullName>
    </submittedName>
</protein>
<dbReference type="Gene3D" id="4.10.1210.10">
    <property type="entry name" value="Atu1913-like"/>
    <property type="match status" value="1"/>
</dbReference>
<dbReference type="SUPFAM" id="SSF141099">
    <property type="entry name" value="Atu1913-like"/>
    <property type="match status" value="1"/>
</dbReference>
<gene>
    <name evidence="1" type="ORF">BECKDK2373C_GA0170839_11227</name>
</gene>
<dbReference type="InterPro" id="IPR036488">
    <property type="entry name" value="DUF1883-like_sf"/>
</dbReference>
<sequence>MAPVSRTISSRHFIGTAGGKRRILPALLLLLPLILLLQHLVVPASLAVEKSASYSARVEAGKWKTIRLRNLVKGATLGVRVSSTGSVGVLLARARESVTLSELRHPLFRGKTTNRLNFSVVIPDSGHYYLVIDNRAGNAARRFTVDVKAVADIKTALNVIDAKLAVFVKVFKQVFDFESLSIHTAVCGDRTDFSDADAVLICAEDATLFTNALGDRETAKKALMFRMMRGMSRVLLKEWGYPSEGILPGPGRAPADNAMLADEFATVLAVILGQAQETGIQARAIVSRTGKDRSGNPRLPSAGVARQVLDWLESPDGLVQKWQNYFLPHMKTRFLEGLRRRPKPWISPESIRRELEQRKIKKIEV</sequence>